<reference evidence="1" key="1">
    <citation type="submission" date="2019-09" db="EMBL/GenBank/DDBJ databases">
        <authorList>
            <person name="Rodrigo-Torres L."/>
            <person name="Arahal R. D."/>
            <person name="Lucena T."/>
        </authorList>
    </citation>
    <scope>NUCLEOTIDE SEQUENCE</scope>
    <source>
        <strain evidence="1">ISS653</strain>
    </source>
</reference>
<dbReference type="Proteomes" id="UP000356253">
    <property type="component" value="Unassembled WGS sequence"/>
</dbReference>
<gene>
    <name evidence="1" type="ORF">FVB9532_03532</name>
</gene>
<evidence type="ECO:0000313" key="1">
    <source>
        <dbReference type="EMBL" id="VVV02234.1"/>
    </source>
</evidence>
<organism evidence="1 2">
    <name type="scientific">Mesonia oceanica</name>
    <dbReference type="NCBI Taxonomy" id="2687242"/>
    <lineage>
        <taxon>Bacteria</taxon>
        <taxon>Pseudomonadati</taxon>
        <taxon>Bacteroidota</taxon>
        <taxon>Flavobacteriia</taxon>
        <taxon>Flavobacteriales</taxon>
        <taxon>Flavobacteriaceae</taxon>
        <taxon>Mesonia</taxon>
    </lineage>
</organism>
<sequence length="88" mass="10340">MKLFPINKYELKLKRESSKALSELENKTLSKEQFVTQWNNQAFIGKVGKDEFELIPSKKLIGQICVLKGKFENEKGKRKLRNKDRKNL</sequence>
<proteinExistence type="predicted"/>
<protein>
    <submittedName>
        <fullName evidence="1">Uncharacterized protein</fullName>
    </submittedName>
</protein>
<name>A0AC61YCM2_9FLAO</name>
<keyword evidence="2" id="KW-1185">Reference proteome</keyword>
<comment type="caution">
    <text evidence="1">The sequence shown here is derived from an EMBL/GenBank/DDBJ whole genome shotgun (WGS) entry which is preliminary data.</text>
</comment>
<accession>A0AC61YCM2</accession>
<evidence type="ECO:0000313" key="2">
    <source>
        <dbReference type="Proteomes" id="UP000356253"/>
    </source>
</evidence>
<dbReference type="EMBL" id="CABVMM010000016">
    <property type="protein sequence ID" value="VVV02234.1"/>
    <property type="molecule type" value="Genomic_DNA"/>
</dbReference>